<evidence type="ECO:0000313" key="3">
    <source>
        <dbReference type="EMBL" id="KOO02148.1"/>
    </source>
</evidence>
<dbReference type="PATRIC" id="fig|693.5.peg.3414"/>
<name>A0A0M0HK56_VIBNE</name>
<dbReference type="OrthoDB" id="13401at2"/>
<gene>
    <name evidence="3" type="ORF">AKJ17_16780</name>
</gene>
<feature type="signal peptide" evidence="1">
    <location>
        <begin position="1"/>
        <end position="18"/>
    </location>
</feature>
<dbReference type="InterPro" id="IPR005074">
    <property type="entry name" value="Peptidase_C39"/>
</dbReference>
<dbReference type="Proteomes" id="UP000037515">
    <property type="component" value="Unassembled WGS sequence"/>
</dbReference>
<feature type="domain" description="Peptidase C39" evidence="2">
    <location>
        <begin position="48"/>
        <end position="178"/>
    </location>
</feature>
<dbReference type="Gene3D" id="3.90.70.10">
    <property type="entry name" value="Cysteine proteinases"/>
    <property type="match status" value="1"/>
</dbReference>
<dbReference type="STRING" id="693.AKJ17_16780"/>
<accession>A0A0M0HK56</accession>
<dbReference type="EMBL" id="LHPJ01000020">
    <property type="protein sequence ID" value="KOO02148.1"/>
    <property type="molecule type" value="Genomic_DNA"/>
</dbReference>
<feature type="chain" id="PRO_5005599973" evidence="1">
    <location>
        <begin position="19"/>
        <end position="225"/>
    </location>
</feature>
<dbReference type="GO" id="GO:0006508">
    <property type="term" value="P:proteolysis"/>
    <property type="evidence" value="ECO:0007669"/>
    <property type="project" value="InterPro"/>
</dbReference>
<dbReference type="RefSeq" id="WP_053396974.1">
    <property type="nucleotide sequence ID" value="NZ_LHPJ01000020.1"/>
</dbReference>
<dbReference type="GO" id="GO:0008233">
    <property type="term" value="F:peptidase activity"/>
    <property type="evidence" value="ECO:0007669"/>
    <property type="project" value="InterPro"/>
</dbReference>
<protein>
    <submittedName>
        <fullName evidence="3">Bacteriocin resistance protein</fullName>
    </submittedName>
</protein>
<dbReference type="PROSITE" id="PS50990">
    <property type="entry name" value="PEPTIDASE_C39"/>
    <property type="match status" value="1"/>
</dbReference>
<dbReference type="GO" id="GO:0016020">
    <property type="term" value="C:membrane"/>
    <property type="evidence" value="ECO:0007669"/>
    <property type="project" value="InterPro"/>
</dbReference>
<evidence type="ECO:0000313" key="4">
    <source>
        <dbReference type="Proteomes" id="UP000037515"/>
    </source>
</evidence>
<reference evidence="4" key="1">
    <citation type="submission" date="2015-08" db="EMBL/GenBank/DDBJ databases">
        <title>Vibrio galatheae sp. nov., a novel member of the Vibrionaceae family isolated from the Solomon Islands.</title>
        <authorList>
            <person name="Giubergia S."/>
            <person name="Machado H."/>
            <person name="Mateiu R.V."/>
            <person name="Gram L."/>
        </authorList>
    </citation>
    <scope>NUCLEOTIDE SEQUENCE [LARGE SCALE GENOMIC DNA]</scope>
    <source>
        <strain evidence="4">DSM 19584</strain>
    </source>
</reference>
<evidence type="ECO:0000259" key="2">
    <source>
        <dbReference type="PROSITE" id="PS50990"/>
    </source>
</evidence>
<dbReference type="AlphaFoldDB" id="A0A0M0HK56"/>
<organism evidence="3 4">
    <name type="scientific">Vibrio nereis</name>
    <dbReference type="NCBI Taxonomy" id="693"/>
    <lineage>
        <taxon>Bacteria</taxon>
        <taxon>Pseudomonadati</taxon>
        <taxon>Pseudomonadota</taxon>
        <taxon>Gammaproteobacteria</taxon>
        <taxon>Vibrionales</taxon>
        <taxon>Vibrionaceae</taxon>
        <taxon>Vibrio</taxon>
    </lineage>
</organism>
<dbReference type="CDD" id="cd02423">
    <property type="entry name" value="Peptidase_C39G"/>
    <property type="match status" value="1"/>
</dbReference>
<dbReference type="GO" id="GO:0005524">
    <property type="term" value="F:ATP binding"/>
    <property type="evidence" value="ECO:0007669"/>
    <property type="project" value="InterPro"/>
</dbReference>
<evidence type="ECO:0000256" key="1">
    <source>
        <dbReference type="SAM" id="SignalP"/>
    </source>
</evidence>
<keyword evidence="4" id="KW-1185">Reference proteome</keyword>
<comment type="caution">
    <text evidence="3">The sequence shown here is derived from an EMBL/GenBank/DDBJ whole genome shotgun (WGS) entry which is preliminary data.</text>
</comment>
<proteinExistence type="predicted"/>
<sequence>MKNIRNLIWAMLAISASAHSLEFFPNRGQLSVPVKSIKEIQFGDVLRQQYDFSCGSAALASLLTYHYEQPSTEQTIFQIMFDNGNKELIEEQGFSMLDMKNYLGSIGLRADGFSMELSTIRKIGVPGITLVNFDGYMHFVVIKGINSDSVIIGDPSRGTITMSHEEFNHYYQNVVLLVKNRANIGRAHFITNDDFAIYNDSPLEAGVRRESLGLFSTSLPEAGEY</sequence>
<keyword evidence="1" id="KW-0732">Signal</keyword>
<dbReference type="Pfam" id="PF03412">
    <property type="entry name" value="Peptidase_C39"/>
    <property type="match status" value="1"/>
</dbReference>